<dbReference type="AlphaFoldDB" id="A0A5N5V6H2"/>
<protein>
    <recommendedName>
        <fullName evidence="2">DUF732 domain-containing protein</fullName>
    </recommendedName>
</protein>
<keyword evidence="4" id="KW-1185">Reference proteome</keyword>
<evidence type="ECO:0000259" key="2">
    <source>
        <dbReference type="Pfam" id="PF05305"/>
    </source>
</evidence>
<feature type="chain" id="PRO_5038765134" description="DUF732 domain-containing protein" evidence="1">
    <location>
        <begin position="22"/>
        <end position="92"/>
    </location>
</feature>
<dbReference type="InterPro" id="IPR007969">
    <property type="entry name" value="DUF732"/>
</dbReference>
<accession>A0A5N5V6H2</accession>
<dbReference type="EMBL" id="ANBP01000014">
    <property type="protein sequence ID" value="KAB7756089.1"/>
    <property type="molecule type" value="Genomic_DNA"/>
</dbReference>
<feature type="domain" description="DUF732" evidence="2">
    <location>
        <begin position="25"/>
        <end position="89"/>
    </location>
</feature>
<gene>
    <name evidence="3" type="ORF">MPHL21000_12570</name>
</gene>
<evidence type="ECO:0000313" key="3">
    <source>
        <dbReference type="EMBL" id="KAB7756089.1"/>
    </source>
</evidence>
<dbReference type="Pfam" id="PF05305">
    <property type="entry name" value="DUF732"/>
    <property type="match status" value="1"/>
</dbReference>
<organism evidence="3 4">
    <name type="scientific">Mycolicibacterium phlei DSM 43239 = CCUG 21000</name>
    <dbReference type="NCBI Taxonomy" id="1226750"/>
    <lineage>
        <taxon>Bacteria</taxon>
        <taxon>Bacillati</taxon>
        <taxon>Actinomycetota</taxon>
        <taxon>Actinomycetes</taxon>
        <taxon>Mycobacteriales</taxon>
        <taxon>Mycobacteriaceae</taxon>
        <taxon>Mycolicibacterium</taxon>
    </lineage>
</organism>
<comment type="caution">
    <text evidence="3">The sequence shown here is derived from an EMBL/GenBank/DDBJ whole genome shotgun (WGS) entry which is preliminary data.</text>
</comment>
<sequence length="92" mass="9327">MRYLISAVAAVVAAIPLAAPAAADADEFVRKVQAKWVYLSADQVMTAGNQACAALRSGVPASVVIDNLNQGLGVSVLAAQDIVSTAVVELGC</sequence>
<evidence type="ECO:0000313" key="4">
    <source>
        <dbReference type="Proteomes" id="UP000325690"/>
    </source>
</evidence>
<evidence type="ECO:0000256" key="1">
    <source>
        <dbReference type="SAM" id="SignalP"/>
    </source>
</evidence>
<feature type="signal peptide" evidence="1">
    <location>
        <begin position="1"/>
        <end position="21"/>
    </location>
</feature>
<proteinExistence type="predicted"/>
<name>A0A5N5V6H2_MYCPH</name>
<dbReference type="RefSeq" id="WP_003886736.1">
    <property type="nucleotide sequence ID" value="NZ_ANBO01000011.1"/>
</dbReference>
<keyword evidence="1" id="KW-0732">Signal</keyword>
<reference evidence="3 4" key="1">
    <citation type="submission" date="2012-10" db="EMBL/GenBank/DDBJ databases">
        <title>The draft sequence of the Mycobacterium pheli genome.</title>
        <authorList>
            <person name="Pettersson B.M.F."/>
            <person name="Das S."/>
            <person name="Dasgupta S."/>
            <person name="Bhattacharya A."/>
            <person name="Kirsebom L.A."/>
        </authorList>
    </citation>
    <scope>NUCLEOTIDE SEQUENCE [LARGE SCALE GENOMIC DNA]</scope>
    <source>
        <strain evidence="3 4">CCUG 21000</strain>
    </source>
</reference>
<dbReference type="Proteomes" id="UP000325690">
    <property type="component" value="Unassembled WGS sequence"/>
</dbReference>
<dbReference type="GeneID" id="74304534"/>